<feature type="domain" description="Histone RNA hairpin-binding protein RNA-binding" evidence="4">
    <location>
        <begin position="52"/>
        <end position="118"/>
    </location>
</feature>
<evidence type="ECO:0000256" key="1">
    <source>
        <dbReference type="ARBA" id="ARBA00006151"/>
    </source>
</evidence>
<keyword evidence="2" id="KW-0694">RNA-binding</keyword>
<reference evidence="5" key="2">
    <citation type="submission" date="2025-09" db="UniProtKB">
        <authorList>
            <consortium name="Ensembl"/>
        </authorList>
    </citation>
    <scope>IDENTIFICATION</scope>
</reference>
<dbReference type="GO" id="GO:0071207">
    <property type="term" value="F:histone pre-mRNA stem-loop binding"/>
    <property type="evidence" value="ECO:0007669"/>
    <property type="project" value="Ensembl"/>
</dbReference>
<accession>A0A8C2X1V1</accession>
<dbReference type="InterPro" id="IPR029344">
    <property type="entry name" value="SLBP_RNA_bind"/>
</dbReference>
<feature type="compositionally biased region" description="Polar residues" evidence="3">
    <location>
        <begin position="120"/>
        <end position="131"/>
    </location>
</feature>
<dbReference type="GO" id="GO:0040016">
    <property type="term" value="P:embryonic cleavage"/>
    <property type="evidence" value="ECO:0007669"/>
    <property type="project" value="Ensembl"/>
</dbReference>
<comment type="similarity">
    <text evidence="1">Belongs to the SLBP family.</text>
</comment>
<dbReference type="GO" id="GO:0051028">
    <property type="term" value="P:mRNA transport"/>
    <property type="evidence" value="ECO:0007669"/>
    <property type="project" value="TreeGrafter"/>
</dbReference>
<evidence type="ECO:0000313" key="5">
    <source>
        <dbReference type="Ensembl" id="ENSCLMP00005012220.1"/>
    </source>
</evidence>
<dbReference type="GO" id="GO:0048477">
    <property type="term" value="P:oogenesis"/>
    <property type="evidence" value="ECO:0007669"/>
    <property type="project" value="Ensembl"/>
</dbReference>
<evidence type="ECO:0000313" key="6">
    <source>
        <dbReference type="Proteomes" id="UP000694565"/>
    </source>
</evidence>
<name>A0A8C2X1V1_CYCLU</name>
<protein>
    <submittedName>
        <fullName evidence="5">Stem-loop binding protein 2</fullName>
    </submittedName>
</protein>
<reference evidence="5" key="1">
    <citation type="submission" date="2025-08" db="UniProtKB">
        <authorList>
            <consortium name="Ensembl"/>
        </authorList>
    </citation>
    <scope>IDENTIFICATION</scope>
</reference>
<dbReference type="Pfam" id="PF15247">
    <property type="entry name" value="SLBP_RNA_bind"/>
    <property type="match status" value="1"/>
</dbReference>
<evidence type="ECO:0000256" key="2">
    <source>
        <dbReference type="ARBA" id="ARBA00022884"/>
    </source>
</evidence>
<dbReference type="GO" id="GO:0071204">
    <property type="term" value="C:histone pre-mRNA 3'end processing complex"/>
    <property type="evidence" value="ECO:0007669"/>
    <property type="project" value="TreeGrafter"/>
</dbReference>
<dbReference type="InterPro" id="IPR038294">
    <property type="entry name" value="SLBP_RNA_bind_sf"/>
</dbReference>
<dbReference type="AlphaFoldDB" id="A0A8C2X1V1"/>
<dbReference type="FunFam" id="1.10.8.1120:FF:000001">
    <property type="entry name" value="Histone RNA hairpin-binding protein-like"/>
    <property type="match status" value="1"/>
</dbReference>
<dbReference type="PANTHER" id="PTHR17408">
    <property type="entry name" value="HISTONE RNA HAIRPIN-BINDING PROTEIN"/>
    <property type="match status" value="1"/>
</dbReference>
<dbReference type="InterPro" id="IPR026502">
    <property type="entry name" value="SLBP1/SLBP2"/>
</dbReference>
<keyword evidence="6" id="KW-1185">Reference proteome</keyword>
<dbReference type="GeneTree" id="ENSGT00940000164705"/>
<dbReference type="GO" id="GO:0005737">
    <property type="term" value="C:cytoplasm"/>
    <property type="evidence" value="ECO:0007669"/>
    <property type="project" value="TreeGrafter"/>
</dbReference>
<evidence type="ECO:0000259" key="4">
    <source>
        <dbReference type="Pfam" id="PF15247"/>
    </source>
</evidence>
<evidence type="ECO:0000256" key="3">
    <source>
        <dbReference type="SAM" id="MobiDB-lite"/>
    </source>
</evidence>
<proteinExistence type="inferred from homology"/>
<dbReference type="PANTHER" id="PTHR17408:SF11">
    <property type="entry name" value="STEM-LOOP BINDING PROTEIN-LIKE"/>
    <property type="match status" value="1"/>
</dbReference>
<dbReference type="Proteomes" id="UP000694565">
    <property type="component" value="Unplaced"/>
</dbReference>
<dbReference type="Ensembl" id="ENSCLMT00005013098.1">
    <property type="protein sequence ID" value="ENSCLMP00005012220.1"/>
    <property type="gene ID" value="ENSCLMG00005006550.1"/>
</dbReference>
<organism evidence="5 6">
    <name type="scientific">Cyclopterus lumpus</name>
    <name type="common">Lumpsucker</name>
    <dbReference type="NCBI Taxonomy" id="8103"/>
    <lineage>
        <taxon>Eukaryota</taxon>
        <taxon>Metazoa</taxon>
        <taxon>Chordata</taxon>
        <taxon>Craniata</taxon>
        <taxon>Vertebrata</taxon>
        <taxon>Euteleostomi</taxon>
        <taxon>Actinopterygii</taxon>
        <taxon>Neopterygii</taxon>
        <taxon>Teleostei</taxon>
        <taxon>Neoteleostei</taxon>
        <taxon>Acanthomorphata</taxon>
        <taxon>Eupercaria</taxon>
        <taxon>Perciformes</taxon>
        <taxon>Cottioidei</taxon>
        <taxon>Cottales</taxon>
        <taxon>Cyclopteridae</taxon>
        <taxon>Cyclopterus</taxon>
    </lineage>
</organism>
<sequence length="204" mass="23058">LLAVPSILERCILKVSTSSVAVGTDDLDTKRPPYDRCYPVLPDPANTETNGAVLKRRQKQIQYGKNTIGYQNYLQQVPRHLRDAKLHPSTPNKYRKYSRRSWDMQVRLWRRALHLWDPLSDTQPDDGTSQDPVDVDESTCGAGNGFVTVVFCQEAEMNHGTLRSPPGFSCSFRRWRTSGDHVTDWLRLLLEGDSGPGELAGKQC</sequence>
<dbReference type="Gene3D" id="1.10.8.1120">
    <property type="entry name" value="Histone RNA hairpin-binding protein RNA-binding domain"/>
    <property type="match status" value="1"/>
</dbReference>
<dbReference type="GO" id="GO:0003729">
    <property type="term" value="F:mRNA binding"/>
    <property type="evidence" value="ECO:0007669"/>
    <property type="project" value="InterPro"/>
</dbReference>
<feature type="region of interest" description="Disordered" evidence="3">
    <location>
        <begin position="119"/>
        <end position="138"/>
    </location>
</feature>
<dbReference type="GO" id="GO:0006398">
    <property type="term" value="P:mRNA 3'-end processing by stem-loop binding and cleavage"/>
    <property type="evidence" value="ECO:0007669"/>
    <property type="project" value="TreeGrafter"/>
</dbReference>